<dbReference type="Gene3D" id="1.20.1070.10">
    <property type="entry name" value="Rhodopsin 7-helix transmembrane proteins"/>
    <property type="match status" value="1"/>
</dbReference>
<dbReference type="PhylomeDB" id="A7S6A7"/>
<dbReference type="Proteomes" id="UP000001593">
    <property type="component" value="Unassembled WGS sequence"/>
</dbReference>
<evidence type="ECO:0000256" key="8">
    <source>
        <dbReference type="ARBA" id="ARBA00023224"/>
    </source>
</evidence>
<name>A7S6A7_NEMVE</name>
<organism evidence="13 14">
    <name type="scientific">Nematostella vectensis</name>
    <name type="common">Starlet sea anemone</name>
    <dbReference type="NCBI Taxonomy" id="45351"/>
    <lineage>
        <taxon>Eukaryota</taxon>
        <taxon>Metazoa</taxon>
        <taxon>Cnidaria</taxon>
        <taxon>Anthozoa</taxon>
        <taxon>Hexacorallia</taxon>
        <taxon>Actiniaria</taxon>
        <taxon>Edwardsiidae</taxon>
        <taxon>Nematostella</taxon>
    </lineage>
</organism>
<evidence type="ECO:0000313" key="14">
    <source>
        <dbReference type="Proteomes" id="UP000001593"/>
    </source>
</evidence>
<proteinExistence type="inferred from homology"/>
<keyword evidence="5 9" id="KW-0297">G-protein coupled receptor</keyword>
<evidence type="ECO:0000256" key="11">
    <source>
        <dbReference type="SAM" id="Phobius"/>
    </source>
</evidence>
<dbReference type="HOGENOM" id="CLU_570259_0_0_1"/>
<feature type="transmembrane region" description="Helical" evidence="11">
    <location>
        <begin position="176"/>
        <end position="194"/>
    </location>
</feature>
<dbReference type="InParanoid" id="A7S6A7"/>
<evidence type="ECO:0000256" key="10">
    <source>
        <dbReference type="SAM" id="MobiDB-lite"/>
    </source>
</evidence>
<keyword evidence="2" id="KW-1003">Cell membrane</keyword>
<evidence type="ECO:0000256" key="3">
    <source>
        <dbReference type="ARBA" id="ARBA00022692"/>
    </source>
</evidence>
<keyword evidence="7 9" id="KW-0675">Receptor</keyword>
<feature type="transmembrane region" description="Helical" evidence="11">
    <location>
        <begin position="103"/>
        <end position="129"/>
    </location>
</feature>
<evidence type="ECO:0000256" key="9">
    <source>
        <dbReference type="RuleBase" id="RU000688"/>
    </source>
</evidence>
<dbReference type="FunFam" id="1.20.1070.10:FF:000355">
    <property type="entry name" value="Predicted protein"/>
    <property type="match status" value="1"/>
</dbReference>
<sequence>MFAPSPHARGGEFSTMDGQNAASNVTLTNHSQRGYVFSSIPTNQSERSFVYMGAPPYITHALSLAMILIVITSLLGNSLVMYATRPLKTPNNRAFTRNTTRTFVRSLASSDILGALTTTVGIIEIYVPMTPNTWACHCVRYIMYFPAIITMMNIIVIGIERYFAIFRPFSLPSKKVVKRLVVAAWTAGAFMSIIPNISMGRKSFDIEDDKYTLLCTFDNSTPLSRISNLVFVVSVYYIPCIILSAICIKILRFLKRRKHTSPSGEMPSGMATVRRYKGSYMLVSLIFAFITPYFFYMVFNTLMMILKPKMSYITNFTIGYVFGIATFANGAVNPIVYLTCMQEVRERVKLLFMRRERMVERNQKFLLATRMAGNSNSNIERASSTNQNTGPTFNLDSYHTIVDESSPSSLQNNPGSSGKDTHAKLSNQDPFTQLEVIQLAVKEPVVTQPAVTQLAGPQSSVNTGTCSFSYALVGIDTRL</sequence>
<dbReference type="GO" id="GO:0007218">
    <property type="term" value="P:neuropeptide signaling pathway"/>
    <property type="evidence" value="ECO:0000318"/>
    <property type="project" value="GO_Central"/>
</dbReference>
<evidence type="ECO:0000256" key="7">
    <source>
        <dbReference type="ARBA" id="ARBA00023170"/>
    </source>
</evidence>
<keyword evidence="6 11" id="KW-0472">Membrane</keyword>
<keyword evidence="14" id="KW-1185">Reference proteome</keyword>
<dbReference type="PRINTS" id="PR00237">
    <property type="entry name" value="GPCRRHODOPSN"/>
</dbReference>
<feature type="transmembrane region" description="Helical" evidence="11">
    <location>
        <begin position="280"/>
        <end position="306"/>
    </location>
</feature>
<feature type="transmembrane region" description="Helical" evidence="11">
    <location>
        <begin position="57"/>
        <end position="82"/>
    </location>
</feature>
<keyword evidence="3 9" id="KW-0812">Transmembrane</keyword>
<dbReference type="Pfam" id="PF00001">
    <property type="entry name" value="7tm_1"/>
    <property type="match status" value="1"/>
</dbReference>
<dbReference type="PANTHER" id="PTHR24228:SF59">
    <property type="entry name" value="NEUROPEPTIDE RECEPTOR 15"/>
    <property type="match status" value="1"/>
</dbReference>
<dbReference type="GO" id="GO:0008528">
    <property type="term" value="F:G protein-coupled peptide receptor activity"/>
    <property type="evidence" value="ECO:0000318"/>
    <property type="project" value="GO_Central"/>
</dbReference>
<evidence type="ECO:0000256" key="4">
    <source>
        <dbReference type="ARBA" id="ARBA00022989"/>
    </source>
</evidence>
<dbReference type="OMA" id="FMRRERM"/>
<feature type="transmembrane region" description="Helical" evidence="11">
    <location>
        <begin position="318"/>
        <end position="340"/>
    </location>
</feature>
<dbReference type="PANTHER" id="PTHR24228">
    <property type="entry name" value="B2 BRADYKININ RECEPTOR/ANGIOTENSIN II RECEPTOR"/>
    <property type="match status" value="1"/>
</dbReference>
<evidence type="ECO:0000313" key="13">
    <source>
        <dbReference type="EMBL" id="EDO40829.1"/>
    </source>
</evidence>
<dbReference type="SUPFAM" id="SSF81321">
    <property type="entry name" value="Family A G protein-coupled receptor-like"/>
    <property type="match status" value="1"/>
</dbReference>
<feature type="transmembrane region" description="Helical" evidence="11">
    <location>
        <begin position="229"/>
        <end position="251"/>
    </location>
</feature>
<evidence type="ECO:0000256" key="6">
    <source>
        <dbReference type="ARBA" id="ARBA00023136"/>
    </source>
</evidence>
<evidence type="ECO:0000259" key="12">
    <source>
        <dbReference type="PROSITE" id="PS50262"/>
    </source>
</evidence>
<dbReference type="EMBL" id="DS469586">
    <property type="protein sequence ID" value="EDO40829.1"/>
    <property type="molecule type" value="Genomic_DNA"/>
</dbReference>
<comment type="similarity">
    <text evidence="9">Belongs to the G-protein coupled receptor 1 family.</text>
</comment>
<keyword evidence="8 9" id="KW-0807">Transducer</keyword>
<protein>
    <recommendedName>
        <fullName evidence="12">G-protein coupled receptors family 1 profile domain-containing protein</fullName>
    </recommendedName>
</protein>
<feature type="region of interest" description="Disordered" evidence="10">
    <location>
        <begin position="404"/>
        <end position="425"/>
    </location>
</feature>
<evidence type="ECO:0000256" key="2">
    <source>
        <dbReference type="ARBA" id="ARBA00022475"/>
    </source>
</evidence>
<accession>A7S6A7</accession>
<evidence type="ECO:0000256" key="5">
    <source>
        <dbReference type="ARBA" id="ARBA00023040"/>
    </source>
</evidence>
<dbReference type="CDD" id="cd00637">
    <property type="entry name" value="7tm_classA_rhodopsin-like"/>
    <property type="match status" value="1"/>
</dbReference>
<dbReference type="AlphaFoldDB" id="A7S6A7"/>
<dbReference type="InterPro" id="IPR000276">
    <property type="entry name" value="GPCR_Rhodpsn"/>
</dbReference>
<dbReference type="InterPro" id="IPR017452">
    <property type="entry name" value="GPCR_Rhodpsn_7TM"/>
</dbReference>
<dbReference type="PROSITE" id="PS00237">
    <property type="entry name" value="G_PROTEIN_RECEP_F1_1"/>
    <property type="match status" value="1"/>
</dbReference>
<gene>
    <name evidence="13" type="ORF">NEMVEDRAFT_v1g207468</name>
</gene>
<dbReference type="GO" id="GO:0005886">
    <property type="term" value="C:plasma membrane"/>
    <property type="evidence" value="ECO:0000318"/>
    <property type="project" value="GO_Central"/>
</dbReference>
<keyword evidence="4 11" id="KW-1133">Transmembrane helix</keyword>
<reference evidence="13 14" key="1">
    <citation type="journal article" date="2007" name="Science">
        <title>Sea anemone genome reveals ancestral eumetazoan gene repertoire and genomic organization.</title>
        <authorList>
            <person name="Putnam N.H."/>
            <person name="Srivastava M."/>
            <person name="Hellsten U."/>
            <person name="Dirks B."/>
            <person name="Chapman J."/>
            <person name="Salamov A."/>
            <person name="Terry A."/>
            <person name="Shapiro H."/>
            <person name="Lindquist E."/>
            <person name="Kapitonov V.V."/>
            <person name="Jurka J."/>
            <person name="Genikhovich G."/>
            <person name="Grigoriev I.V."/>
            <person name="Lucas S.M."/>
            <person name="Steele R.E."/>
            <person name="Finnerty J.R."/>
            <person name="Technau U."/>
            <person name="Martindale M.Q."/>
            <person name="Rokhsar D.S."/>
        </authorList>
    </citation>
    <scope>NUCLEOTIDE SEQUENCE [LARGE SCALE GENOMIC DNA]</scope>
    <source>
        <strain evidence="14">CH2 X CH6</strain>
    </source>
</reference>
<dbReference type="PROSITE" id="PS50262">
    <property type="entry name" value="G_PROTEIN_RECEP_F1_2"/>
    <property type="match status" value="1"/>
</dbReference>
<comment type="subcellular location">
    <subcellularLocation>
        <location evidence="1">Cell membrane</location>
        <topology evidence="1">Multi-pass membrane protein</topology>
    </subcellularLocation>
</comment>
<evidence type="ECO:0000256" key="1">
    <source>
        <dbReference type="ARBA" id="ARBA00004651"/>
    </source>
</evidence>
<feature type="domain" description="G-protein coupled receptors family 1 profile" evidence="12">
    <location>
        <begin position="76"/>
        <end position="337"/>
    </location>
</feature>
<feature type="transmembrane region" description="Helical" evidence="11">
    <location>
        <begin position="141"/>
        <end position="164"/>
    </location>
</feature>